<accession>A0A1E1LRL7</accession>
<reference evidence="2" key="1">
    <citation type="submission" date="2016-03" db="EMBL/GenBank/DDBJ databases">
        <authorList>
            <person name="Guldener U."/>
        </authorList>
    </citation>
    <scope>NUCLEOTIDE SEQUENCE [LARGE SCALE GENOMIC DNA]</scope>
    <source>
        <strain evidence="2">04CH-RAC-A.6.1</strain>
    </source>
</reference>
<proteinExistence type="predicted"/>
<protein>
    <submittedName>
        <fullName evidence="1">Uncharacterized protein</fullName>
    </submittedName>
</protein>
<sequence length="72" mass="7998">MIEKDLLMAKLVRKARFVEFFQVFMGGKIACGDRSWANEVAPYEDAETENASEYIVAQLLGGLSVTKLGRKG</sequence>
<keyword evidence="2" id="KW-1185">Reference proteome</keyword>
<name>A0A1E1LRL7_9HELO</name>
<organism evidence="1 2">
    <name type="scientific">Rhynchosporium agropyri</name>
    <dbReference type="NCBI Taxonomy" id="914238"/>
    <lineage>
        <taxon>Eukaryota</taxon>
        <taxon>Fungi</taxon>
        <taxon>Dikarya</taxon>
        <taxon>Ascomycota</taxon>
        <taxon>Pezizomycotina</taxon>
        <taxon>Leotiomycetes</taxon>
        <taxon>Helotiales</taxon>
        <taxon>Ploettnerulaceae</taxon>
        <taxon>Rhynchosporium</taxon>
    </lineage>
</organism>
<dbReference type="AlphaFoldDB" id="A0A1E1LRL7"/>
<evidence type="ECO:0000313" key="1">
    <source>
        <dbReference type="EMBL" id="CZT13124.1"/>
    </source>
</evidence>
<dbReference type="EMBL" id="FJUX01000177">
    <property type="protein sequence ID" value="CZT13124.1"/>
    <property type="molecule type" value="Genomic_DNA"/>
</dbReference>
<dbReference type="Proteomes" id="UP000178912">
    <property type="component" value="Unassembled WGS sequence"/>
</dbReference>
<gene>
    <name evidence="1" type="ORF">RAG0_16709</name>
</gene>
<evidence type="ECO:0000313" key="2">
    <source>
        <dbReference type="Proteomes" id="UP000178912"/>
    </source>
</evidence>